<evidence type="ECO:0000256" key="1">
    <source>
        <dbReference type="ARBA" id="ARBA00004496"/>
    </source>
</evidence>
<evidence type="ECO:0000256" key="10">
    <source>
        <dbReference type="ARBA" id="ARBA00023186"/>
    </source>
</evidence>
<dbReference type="GO" id="GO:0031072">
    <property type="term" value="F:heat shock protein binding"/>
    <property type="evidence" value="ECO:0007669"/>
    <property type="project" value="InterPro"/>
</dbReference>
<feature type="binding site" evidence="14">
    <location>
        <position position="161"/>
    </location>
    <ligand>
        <name>Zn(2+)</name>
        <dbReference type="ChEBI" id="CHEBI:29105"/>
        <label>1</label>
    </ligand>
</feature>
<feature type="binding site" evidence="14">
    <location>
        <position position="201"/>
    </location>
    <ligand>
        <name>Zn(2+)</name>
        <dbReference type="ChEBI" id="CHEBI:29105"/>
        <label>2</label>
    </ligand>
</feature>
<evidence type="ECO:0000256" key="11">
    <source>
        <dbReference type="ARBA" id="ARBA00053423"/>
    </source>
</evidence>
<evidence type="ECO:0000256" key="14">
    <source>
        <dbReference type="HAMAP-Rule" id="MF_01152"/>
    </source>
</evidence>
<dbReference type="CDD" id="cd06257">
    <property type="entry name" value="DnaJ"/>
    <property type="match status" value="1"/>
</dbReference>
<dbReference type="InterPro" id="IPR036869">
    <property type="entry name" value="J_dom_sf"/>
</dbReference>
<dbReference type="SMART" id="SM00271">
    <property type="entry name" value="DnaJ"/>
    <property type="match status" value="1"/>
</dbReference>
<evidence type="ECO:0000256" key="9">
    <source>
        <dbReference type="ARBA" id="ARBA00023016"/>
    </source>
</evidence>
<feature type="repeat" description="CXXCXGXG motif" evidence="14">
    <location>
        <begin position="175"/>
        <end position="182"/>
    </location>
</feature>
<organism evidence="18 19">
    <name type="scientific">candidate division GN15 bacterium</name>
    <dbReference type="NCBI Taxonomy" id="2072418"/>
    <lineage>
        <taxon>Bacteria</taxon>
        <taxon>candidate division GN15</taxon>
    </lineage>
</organism>
<evidence type="ECO:0000256" key="4">
    <source>
        <dbReference type="ARBA" id="ARBA00022705"/>
    </source>
</evidence>
<dbReference type="AlphaFoldDB" id="A0A855XED2"/>
<dbReference type="InterPro" id="IPR002939">
    <property type="entry name" value="DnaJ_C"/>
</dbReference>
<dbReference type="CDD" id="cd10719">
    <property type="entry name" value="DnaJ_zf"/>
    <property type="match status" value="1"/>
</dbReference>
<dbReference type="Proteomes" id="UP000250918">
    <property type="component" value="Unassembled WGS sequence"/>
</dbReference>
<comment type="subunit">
    <text evidence="2 14">Homodimer.</text>
</comment>
<gene>
    <name evidence="14 18" type="primary">dnaJ</name>
    <name evidence="18" type="ORF">C3F09_00210</name>
</gene>
<dbReference type="PROSITE" id="PS50076">
    <property type="entry name" value="DNAJ_2"/>
    <property type="match status" value="1"/>
</dbReference>
<keyword evidence="5 14" id="KW-0479">Metal-binding</keyword>
<evidence type="ECO:0000256" key="7">
    <source>
        <dbReference type="ARBA" id="ARBA00022771"/>
    </source>
</evidence>
<dbReference type="InterPro" id="IPR001623">
    <property type="entry name" value="DnaJ_domain"/>
</dbReference>
<dbReference type="InterPro" id="IPR001305">
    <property type="entry name" value="HSP_DnaJ_Cys-rich_dom"/>
</dbReference>
<accession>A0A855XED2</accession>
<evidence type="ECO:0000256" key="3">
    <source>
        <dbReference type="ARBA" id="ARBA00022490"/>
    </source>
</evidence>
<dbReference type="FunFam" id="2.10.230.10:FF:000002">
    <property type="entry name" value="Molecular chaperone DnaJ"/>
    <property type="match status" value="1"/>
</dbReference>
<dbReference type="GO" id="GO:0009408">
    <property type="term" value="P:response to heat"/>
    <property type="evidence" value="ECO:0007669"/>
    <property type="project" value="InterPro"/>
</dbReference>
<dbReference type="PANTHER" id="PTHR43096:SF48">
    <property type="entry name" value="CHAPERONE PROTEIN DNAJ"/>
    <property type="match status" value="1"/>
</dbReference>
<dbReference type="NCBIfam" id="NF008035">
    <property type="entry name" value="PRK10767.1"/>
    <property type="match status" value="1"/>
</dbReference>
<comment type="subcellular location">
    <subcellularLocation>
        <location evidence="1 14">Cytoplasm</location>
    </subcellularLocation>
</comment>
<reference evidence="18 19" key="1">
    <citation type="journal article" date="2018" name="ISME J.">
        <title>A methanotrophic archaeon couples anaerobic oxidation of methane to Fe(III) reduction.</title>
        <authorList>
            <person name="Cai C."/>
            <person name="Leu A.O."/>
            <person name="Xie G.J."/>
            <person name="Guo J."/>
            <person name="Feng Y."/>
            <person name="Zhao J.X."/>
            <person name="Tyson G.W."/>
            <person name="Yuan Z."/>
            <person name="Hu S."/>
        </authorList>
    </citation>
    <scope>NUCLEOTIDE SEQUENCE [LARGE SCALE GENOMIC DNA]</scope>
    <source>
        <strain evidence="18">FeB_12</strain>
    </source>
</reference>
<dbReference type="EMBL" id="PQAP01000001">
    <property type="protein sequence ID" value="PWB76427.1"/>
    <property type="molecule type" value="Genomic_DNA"/>
</dbReference>
<feature type="binding site" evidence="14">
    <location>
        <position position="158"/>
    </location>
    <ligand>
        <name>Zn(2+)</name>
        <dbReference type="ChEBI" id="CHEBI:29105"/>
        <label>1</label>
    </ligand>
</feature>
<dbReference type="GO" id="GO:0005737">
    <property type="term" value="C:cytoplasm"/>
    <property type="evidence" value="ECO:0007669"/>
    <property type="project" value="UniProtKB-SubCell"/>
</dbReference>
<keyword evidence="9 14" id="KW-0346">Stress response</keyword>
<feature type="domain" description="CR-type" evidence="17">
    <location>
        <begin position="145"/>
        <end position="227"/>
    </location>
</feature>
<dbReference type="SUPFAM" id="SSF57938">
    <property type="entry name" value="DnaJ/Hsp40 cysteine-rich domain"/>
    <property type="match status" value="1"/>
</dbReference>
<proteinExistence type="inferred from homology"/>
<evidence type="ECO:0000256" key="12">
    <source>
        <dbReference type="ARBA" id="ARBA00061004"/>
    </source>
</evidence>
<comment type="cofactor">
    <cofactor evidence="14">
        <name>Zn(2+)</name>
        <dbReference type="ChEBI" id="CHEBI:29105"/>
    </cofactor>
    <text evidence="14">Binds 2 Zn(2+) ions per monomer.</text>
</comment>
<dbReference type="CDD" id="cd10747">
    <property type="entry name" value="DnaJ_C"/>
    <property type="match status" value="1"/>
</dbReference>
<evidence type="ECO:0000256" key="13">
    <source>
        <dbReference type="ARBA" id="ARBA00067609"/>
    </source>
</evidence>
<keyword evidence="3 14" id="KW-0963">Cytoplasm</keyword>
<feature type="binding site" evidence="14">
    <location>
        <position position="175"/>
    </location>
    <ligand>
        <name>Zn(2+)</name>
        <dbReference type="ChEBI" id="CHEBI:29105"/>
        <label>2</label>
    </ligand>
</feature>
<keyword evidence="7 14" id="KW-0863">Zinc-finger</keyword>
<dbReference type="Gene3D" id="2.10.230.10">
    <property type="entry name" value="Heat shock protein DnaJ, cysteine-rich domain"/>
    <property type="match status" value="1"/>
</dbReference>
<feature type="repeat" description="CXXCXGXG motif" evidence="14">
    <location>
        <begin position="201"/>
        <end position="208"/>
    </location>
</feature>
<feature type="zinc finger region" description="CR-type" evidence="15">
    <location>
        <begin position="145"/>
        <end position="227"/>
    </location>
</feature>
<dbReference type="PANTHER" id="PTHR43096">
    <property type="entry name" value="DNAJ HOMOLOG 1, MITOCHONDRIAL-RELATED"/>
    <property type="match status" value="1"/>
</dbReference>
<dbReference type="InterPro" id="IPR018253">
    <property type="entry name" value="DnaJ_domain_CS"/>
</dbReference>
<feature type="binding site" evidence="14">
    <location>
        <position position="215"/>
    </location>
    <ligand>
        <name>Zn(2+)</name>
        <dbReference type="ChEBI" id="CHEBI:29105"/>
        <label>1</label>
    </ligand>
</feature>
<dbReference type="Gene3D" id="1.10.287.110">
    <property type="entry name" value="DnaJ domain"/>
    <property type="match status" value="1"/>
</dbReference>
<dbReference type="FunFam" id="1.10.287.110:FF:000034">
    <property type="entry name" value="Chaperone protein DnaJ"/>
    <property type="match status" value="1"/>
</dbReference>
<evidence type="ECO:0000259" key="17">
    <source>
        <dbReference type="PROSITE" id="PS51188"/>
    </source>
</evidence>
<dbReference type="InterPro" id="IPR008971">
    <property type="entry name" value="HSP40/DnaJ_pept-bd"/>
</dbReference>
<comment type="similarity">
    <text evidence="12 14">Belongs to the DnaJ family.</text>
</comment>
<dbReference type="SUPFAM" id="SSF49493">
    <property type="entry name" value="HSP40/DnaJ peptide-binding domain"/>
    <property type="match status" value="2"/>
</dbReference>
<evidence type="ECO:0000256" key="6">
    <source>
        <dbReference type="ARBA" id="ARBA00022737"/>
    </source>
</evidence>
<feature type="binding site" evidence="14">
    <location>
        <position position="204"/>
    </location>
    <ligand>
        <name>Zn(2+)</name>
        <dbReference type="ChEBI" id="CHEBI:29105"/>
        <label>2</label>
    </ligand>
</feature>
<evidence type="ECO:0000256" key="5">
    <source>
        <dbReference type="ARBA" id="ARBA00022723"/>
    </source>
</evidence>
<feature type="repeat" description="CXXCXGXG motif" evidence="14">
    <location>
        <begin position="215"/>
        <end position="222"/>
    </location>
</feature>
<dbReference type="GO" id="GO:0042026">
    <property type="term" value="P:protein refolding"/>
    <property type="evidence" value="ECO:0007669"/>
    <property type="project" value="TreeGrafter"/>
</dbReference>
<feature type="domain" description="J" evidence="16">
    <location>
        <begin position="6"/>
        <end position="71"/>
    </location>
</feature>
<evidence type="ECO:0000256" key="8">
    <source>
        <dbReference type="ARBA" id="ARBA00022833"/>
    </source>
</evidence>
<evidence type="ECO:0000259" key="16">
    <source>
        <dbReference type="PROSITE" id="PS50076"/>
    </source>
</evidence>
<dbReference type="InterPro" id="IPR036410">
    <property type="entry name" value="HSP_DnaJ_Cys-rich_dom_sf"/>
</dbReference>
<evidence type="ECO:0000313" key="19">
    <source>
        <dbReference type="Proteomes" id="UP000250918"/>
    </source>
</evidence>
<dbReference type="FunFam" id="2.60.260.20:FF:000004">
    <property type="entry name" value="Molecular chaperone DnaJ"/>
    <property type="match status" value="1"/>
</dbReference>
<feature type="repeat" description="CXXCXGXG motif" evidence="14">
    <location>
        <begin position="158"/>
        <end position="165"/>
    </location>
</feature>
<dbReference type="PRINTS" id="PR00625">
    <property type="entry name" value="JDOMAIN"/>
</dbReference>
<comment type="function">
    <text evidence="11 14">Participates actively in the response to hyperosmotic and heat shock by preventing the aggregation of stress-denatured proteins and by disaggregating proteins, also in an autonomous, DnaK-independent fashion. Unfolded proteins bind initially to DnaJ; upon interaction with the DnaJ-bound protein, DnaK hydrolyzes its bound ATP, resulting in the formation of a stable complex. GrpE releases ADP from DnaK; ATP binding to DnaK triggers the release of the substrate protein, thus completing the reaction cycle. Several rounds of ATP-dependent interactions between DnaJ, DnaK and GrpE are required for fully efficient folding. Also involved, together with DnaK and GrpE, in the DNA replication of plasmids through activation of initiation proteins.</text>
</comment>
<feature type="binding site" evidence="14">
    <location>
        <position position="218"/>
    </location>
    <ligand>
        <name>Zn(2+)</name>
        <dbReference type="ChEBI" id="CHEBI:29105"/>
        <label>1</label>
    </ligand>
</feature>
<feature type="binding site" evidence="14">
    <location>
        <position position="178"/>
    </location>
    <ligand>
        <name>Zn(2+)</name>
        <dbReference type="ChEBI" id="CHEBI:29105"/>
        <label>2</label>
    </ligand>
</feature>
<dbReference type="GO" id="GO:0008270">
    <property type="term" value="F:zinc ion binding"/>
    <property type="evidence" value="ECO:0007669"/>
    <property type="project" value="UniProtKB-UniRule"/>
</dbReference>
<keyword evidence="4 14" id="KW-0235">DNA replication</keyword>
<dbReference type="Gene3D" id="2.60.260.20">
    <property type="entry name" value="Urease metallochaperone UreE, N-terminal domain"/>
    <property type="match status" value="2"/>
</dbReference>
<keyword evidence="6 14" id="KW-0677">Repeat</keyword>
<dbReference type="NCBIfam" id="TIGR02349">
    <property type="entry name" value="DnaJ_bact"/>
    <property type="match status" value="1"/>
</dbReference>
<comment type="domain">
    <text evidence="14">The J domain is necessary and sufficient to stimulate DnaK ATPase activity. Zinc center 1 plays an important role in the autonomous, DnaK-independent chaperone activity of DnaJ. Zinc center 2 is essential for interaction with DnaK and for DnaJ activity.</text>
</comment>
<evidence type="ECO:0000256" key="2">
    <source>
        <dbReference type="ARBA" id="ARBA00011738"/>
    </source>
</evidence>
<comment type="caution">
    <text evidence="18">The sequence shown here is derived from an EMBL/GenBank/DDBJ whole genome shotgun (WGS) entry which is preliminary data.</text>
</comment>
<protein>
    <recommendedName>
        <fullName evidence="13 14">Chaperone protein DnaJ</fullName>
    </recommendedName>
</protein>
<dbReference type="HAMAP" id="MF_01152">
    <property type="entry name" value="DnaJ"/>
    <property type="match status" value="1"/>
</dbReference>
<evidence type="ECO:0000256" key="15">
    <source>
        <dbReference type="PROSITE-ProRule" id="PRU00546"/>
    </source>
</evidence>
<keyword evidence="10 14" id="KW-0143">Chaperone</keyword>
<evidence type="ECO:0000313" key="18">
    <source>
        <dbReference type="EMBL" id="PWB76427.1"/>
    </source>
</evidence>
<dbReference type="GO" id="GO:0051082">
    <property type="term" value="F:unfolded protein binding"/>
    <property type="evidence" value="ECO:0007669"/>
    <property type="project" value="UniProtKB-UniRule"/>
</dbReference>
<dbReference type="PROSITE" id="PS00636">
    <property type="entry name" value="DNAJ_1"/>
    <property type="match status" value="1"/>
</dbReference>
<name>A0A855XED2_9BACT</name>
<dbReference type="GO" id="GO:0006260">
    <property type="term" value="P:DNA replication"/>
    <property type="evidence" value="ECO:0007669"/>
    <property type="project" value="UniProtKB-KW"/>
</dbReference>
<keyword evidence="8 14" id="KW-0862">Zinc</keyword>
<dbReference type="Pfam" id="PF00226">
    <property type="entry name" value="DnaJ"/>
    <property type="match status" value="1"/>
</dbReference>
<dbReference type="InterPro" id="IPR012724">
    <property type="entry name" value="DnaJ"/>
</dbReference>
<dbReference type="Pfam" id="PF00684">
    <property type="entry name" value="DnaJ_CXXCXGXG"/>
    <property type="match status" value="1"/>
</dbReference>
<dbReference type="Pfam" id="PF01556">
    <property type="entry name" value="DnaJ_C"/>
    <property type="match status" value="1"/>
</dbReference>
<sequence length="387" mass="41887">MTAKRDFYEVLGVDRSADEAAVKSAYRKKAMQYHPDRNPGNKDAEEKFKEATEAYEVLKDPQKRQMYDQYGHAGLGQGAGFGGYGGGFEGFDLSDALRAFMRDFGGGGSIFEDFFDTGMGRGRRSNRGEDLRVRITLTLEEINSGVEKTLKVNRLLRCEVCSGSGVAAGSSRKTCPQCKGAGQVRTVSRTFLGTIQQVSTCNMCRGTGEIIADPCRNCGGEGRTKGSSTVTIKVPPGVSSGNYMTVDGMGNAAPHGGTPGNLIAVFEEKEHQLFTRHGDNIIYEMPISFVTATLGGEATVPTLNSSENLKIPAGTQSGKVLRLKGKGIPHLHHSGRGDQLVQVMVWVPTKLNAEDKNLLETLARSDGFKPPKTDKSFFERLRESLGV</sequence>
<dbReference type="GO" id="GO:0005524">
    <property type="term" value="F:ATP binding"/>
    <property type="evidence" value="ECO:0007669"/>
    <property type="project" value="InterPro"/>
</dbReference>
<dbReference type="PROSITE" id="PS51188">
    <property type="entry name" value="ZF_CR"/>
    <property type="match status" value="1"/>
</dbReference>
<dbReference type="SUPFAM" id="SSF46565">
    <property type="entry name" value="Chaperone J-domain"/>
    <property type="match status" value="1"/>
</dbReference>